<name>A0A9Q3GR47_9BASI</name>
<evidence type="ECO:0000313" key="2">
    <source>
        <dbReference type="EMBL" id="MBW0476127.1"/>
    </source>
</evidence>
<gene>
    <name evidence="2" type="ORF">O181_015842</name>
</gene>
<protein>
    <submittedName>
        <fullName evidence="2">Uncharacterized protein</fullName>
    </submittedName>
</protein>
<dbReference type="EMBL" id="AVOT02004356">
    <property type="protein sequence ID" value="MBW0476127.1"/>
    <property type="molecule type" value="Genomic_DNA"/>
</dbReference>
<reference evidence="2" key="1">
    <citation type="submission" date="2021-03" db="EMBL/GenBank/DDBJ databases">
        <title>Draft genome sequence of rust myrtle Austropuccinia psidii MF-1, a brazilian biotype.</title>
        <authorList>
            <person name="Quecine M.C."/>
            <person name="Pachon D.M.R."/>
            <person name="Bonatelli M.L."/>
            <person name="Correr F.H."/>
            <person name="Franceschini L.M."/>
            <person name="Leite T.F."/>
            <person name="Margarido G.R.A."/>
            <person name="Almeida C.A."/>
            <person name="Ferrarezi J.A."/>
            <person name="Labate C.A."/>
        </authorList>
    </citation>
    <scope>NUCLEOTIDE SEQUENCE</scope>
    <source>
        <strain evidence="2">MF-1</strain>
    </source>
</reference>
<keyword evidence="3" id="KW-1185">Reference proteome</keyword>
<organism evidence="2 3">
    <name type="scientific">Austropuccinia psidii MF-1</name>
    <dbReference type="NCBI Taxonomy" id="1389203"/>
    <lineage>
        <taxon>Eukaryota</taxon>
        <taxon>Fungi</taxon>
        <taxon>Dikarya</taxon>
        <taxon>Basidiomycota</taxon>
        <taxon>Pucciniomycotina</taxon>
        <taxon>Pucciniomycetes</taxon>
        <taxon>Pucciniales</taxon>
        <taxon>Sphaerophragmiaceae</taxon>
        <taxon>Austropuccinia</taxon>
    </lineage>
</organism>
<dbReference type="Proteomes" id="UP000765509">
    <property type="component" value="Unassembled WGS sequence"/>
</dbReference>
<proteinExistence type="predicted"/>
<comment type="caution">
    <text evidence="2">The sequence shown here is derived from an EMBL/GenBank/DDBJ whole genome shotgun (WGS) entry which is preliminary data.</text>
</comment>
<evidence type="ECO:0000313" key="3">
    <source>
        <dbReference type="Proteomes" id="UP000765509"/>
    </source>
</evidence>
<sequence length="128" mass="14150">MLGFYLSDNSWAKIKQLTTRRTTSASTSGGELAIHHLLFTMPSVLILEIETSELEYIGLPPTGMGPPTLVHLATSLCLETVTELRYQYPFQARKSFHSQAEYPEVPSRVGASETGNTFTKGPSFLLNK</sequence>
<feature type="region of interest" description="Disordered" evidence="1">
    <location>
        <begin position="107"/>
        <end position="128"/>
    </location>
</feature>
<accession>A0A9Q3GR47</accession>
<evidence type="ECO:0000256" key="1">
    <source>
        <dbReference type="SAM" id="MobiDB-lite"/>
    </source>
</evidence>
<dbReference type="AlphaFoldDB" id="A0A9Q3GR47"/>